<gene>
    <name evidence="1" type="ORF">H9897_01805</name>
</gene>
<evidence type="ECO:0000313" key="1">
    <source>
        <dbReference type="EMBL" id="MBU3830867.1"/>
    </source>
</evidence>
<accession>A0A9E2NVX2</accession>
<reference evidence="1" key="1">
    <citation type="journal article" date="2021" name="PeerJ">
        <title>Extensive microbial diversity within the chicken gut microbiome revealed by metagenomics and culture.</title>
        <authorList>
            <person name="Gilroy R."/>
            <person name="Ravi A."/>
            <person name="Getino M."/>
            <person name="Pursley I."/>
            <person name="Horton D.L."/>
            <person name="Alikhan N.F."/>
            <person name="Baker D."/>
            <person name="Gharbi K."/>
            <person name="Hall N."/>
            <person name="Watson M."/>
            <person name="Adriaenssens E.M."/>
            <person name="Foster-Nyarko E."/>
            <person name="Jarju S."/>
            <person name="Secka A."/>
            <person name="Antonio M."/>
            <person name="Oren A."/>
            <person name="Chaudhuri R.R."/>
            <person name="La Ragione R."/>
            <person name="Hildebrand F."/>
            <person name="Pallen M.J."/>
        </authorList>
    </citation>
    <scope>NUCLEOTIDE SEQUENCE</scope>
    <source>
        <strain evidence="1">A5-1222</strain>
    </source>
</reference>
<proteinExistence type="predicted"/>
<feature type="non-terminal residue" evidence="1">
    <location>
        <position position="88"/>
    </location>
</feature>
<sequence length="88" mass="10457">MRLNNEEKQNLINKTLLNKYKIISWWRDGGLSSIFNVKDINTSQSDNVNKIVKVIKLEKTKNSDYHKSYDELKLFKNNVYSDRHLVNL</sequence>
<dbReference type="AlphaFoldDB" id="A0A9E2NVX2"/>
<comment type="caution">
    <text evidence="1">The sequence shown here is derived from an EMBL/GenBank/DDBJ whole genome shotgun (WGS) entry which is preliminary data.</text>
</comment>
<evidence type="ECO:0000313" key="2">
    <source>
        <dbReference type="Proteomes" id="UP000824247"/>
    </source>
</evidence>
<name>A0A9E2NVX2_9BACT</name>
<protein>
    <submittedName>
        <fullName evidence="1">Uncharacterized protein</fullName>
    </submittedName>
</protein>
<dbReference type="Proteomes" id="UP000824247">
    <property type="component" value="Unassembled WGS sequence"/>
</dbReference>
<organism evidence="1 2">
    <name type="scientific">Candidatus Ureaplasma intestinipullorum</name>
    <dbReference type="NCBI Taxonomy" id="2838770"/>
    <lineage>
        <taxon>Bacteria</taxon>
        <taxon>Bacillati</taxon>
        <taxon>Mycoplasmatota</taxon>
        <taxon>Mycoplasmoidales</taxon>
        <taxon>Mycoplasmoidaceae</taxon>
        <taxon>Ureaplasma</taxon>
    </lineage>
</organism>
<dbReference type="EMBL" id="JAHLFM010000026">
    <property type="protein sequence ID" value="MBU3830867.1"/>
    <property type="molecule type" value="Genomic_DNA"/>
</dbReference>
<reference evidence="1" key="2">
    <citation type="submission" date="2021-04" db="EMBL/GenBank/DDBJ databases">
        <authorList>
            <person name="Gilroy R."/>
        </authorList>
    </citation>
    <scope>NUCLEOTIDE SEQUENCE</scope>
    <source>
        <strain evidence="1">A5-1222</strain>
    </source>
</reference>